<reference evidence="7 8" key="1">
    <citation type="journal article" date="2013" name="Genome Announc.">
        <title>Genome Sequence of the Obligate Gammaproteobacterial Methanotroph Methylomicrobium album Strain BG8.</title>
        <authorList>
            <person name="Kits K.D."/>
            <person name="Kalyuzhnaya M.G."/>
            <person name="Klotz M.G."/>
            <person name="Jetten M.S."/>
            <person name="Op den Camp H.J."/>
            <person name="Vuilleumier S."/>
            <person name="Bringel F."/>
            <person name="Dispirito A.A."/>
            <person name="Murrell J.C."/>
            <person name="Bruce D."/>
            <person name="Cheng J.F."/>
            <person name="Copeland A."/>
            <person name="Goodwin L."/>
            <person name="Hauser L."/>
            <person name="Lajus A."/>
            <person name="Land M.L."/>
            <person name="Lapidus A."/>
            <person name="Lucas S."/>
            <person name="Medigue C."/>
            <person name="Pitluck S."/>
            <person name="Woyke T."/>
            <person name="Zeytun A."/>
            <person name="Stein L.Y."/>
        </authorList>
    </citation>
    <scope>NUCLEOTIDE SEQUENCE [LARGE SCALE GENOMIC DNA]</scope>
    <source>
        <strain evidence="7 8">BG8</strain>
    </source>
</reference>
<evidence type="ECO:0000256" key="5">
    <source>
        <dbReference type="ARBA" id="ARBA00022842"/>
    </source>
</evidence>
<dbReference type="Gene3D" id="3.40.50.1010">
    <property type="entry name" value="5'-nuclease"/>
    <property type="match status" value="1"/>
</dbReference>
<dbReference type="PANTHER" id="PTHR42740">
    <property type="entry name" value="RIBONUCLEASE VAPC3"/>
    <property type="match status" value="1"/>
</dbReference>
<evidence type="ECO:0000256" key="3">
    <source>
        <dbReference type="ARBA" id="ARBA00022723"/>
    </source>
</evidence>
<dbReference type="AlphaFoldDB" id="H8GJR8"/>
<keyword evidence="8" id="KW-1185">Reference proteome</keyword>
<protein>
    <submittedName>
        <fullName evidence="7">Putative nucleic acid-binding protein</fullName>
    </submittedName>
</protein>
<dbReference type="PANTHER" id="PTHR42740:SF1">
    <property type="entry name" value="RIBONUCLEASE VAPC3"/>
    <property type="match status" value="1"/>
</dbReference>
<keyword evidence="3" id="KW-0479">Metal-binding</keyword>
<evidence type="ECO:0000259" key="6">
    <source>
        <dbReference type="Pfam" id="PF01850"/>
    </source>
</evidence>
<accession>H8GJR8</accession>
<dbReference type="GO" id="GO:0046872">
    <property type="term" value="F:metal ion binding"/>
    <property type="evidence" value="ECO:0007669"/>
    <property type="project" value="UniProtKB-KW"/>
</dbReference>
<dbReference type="EMBL" id="CM001475">
    <property type="protein sequence ID" value="EIC31597.1"/>
    <property type="molecule type" value="Genomic_DNA"/>
</dbReference>
<evidence type="ECO:0000313" key="8">
    <source>
        <dbReference type="Proteomes" id="UP000005090"/>
    </source>
</evidence>
<feature type="domain" description="PIN" evidence="6">
    <location>
        <begin position="3"/>
        <end position="119"/>
    </location>
</feature>
<evidence type="ECO:0000256" key="2">
    <source>
        <dbReference type="ARBA" id="ARBA00022722"/>
    </source>
</evidence>
<keyword evidence="5" id="KW-0460">Magnesium</keyword>
<dbReference type="Pfam" id="PF01850">
    <property type="entry name" value="PIN"/>
    <property type="match status" value="1"/>
</dbReference>
<keyword evidence="2" id="KW-0540">Nuclease</keyword>
<evidence type="ECO:0000256" key="1">
    <source>
        <dbReference type="ARBA" id="ARBA00022649"/>
    </source>
</evidence>
<name>H8GJR8_METAL</name>
<dbReference type="Proteomes" id="UP000005090">
    <property type="component" value="Chromosome"/>
</dbReference>
<dbReference type="SUPFAM" id="SSF88723">
    <property type="entry name" value="PIN domain-like"/>
    <property type="match status" value="1"/>
</dbReference>
<dbReference type="InterPro" id="IPR029060">
    <property type="entry name" value="PIN-like_dom_sf"/>
</dbReference>
<organism evidence="7 8">
    <name type="scientific">Methylomicrobium album BG8</name>
    <dbReference type="NCBI Taxonomy" id="686340"/>
    <lineage>
        <taxon>Bacteria</taxon>
        <taxon>Pseudomonadati</taxon>
        <taxon>Pseudomonadota</taxon>
        <taxon>Gammaproteobacteria</taxon>
        <taxon>Methylococcales</taxon>
        <taxon>Methylococcaceae</taxon>
        <taxon>Methylomicrobium</taxon>
    </lineage>
</organism>
<keyword evidence="4" id="KW-0378">Hydrolase</keyword>
<dbReference type="STRING" id="686340.Metal_3969"/>
<evidence type="ECO:0000313" key="7">
    <source>
        <dbReference type="EMBL" id="EIC31597.1"/>
    </source>
</evidence>
<dbReference type="eggNOG" id="COG1487">
    <property type="taxonomic scope" value="Bacteria"/>
</dbReference>
<dbReference type="InterPro" id="IPR002716">
    <property type="entry name" value="PIN_dom"/>
</dbReference>
<evidence type="ECO:0000256" key="4">
    <source>
        <dbReference type="ARBA" id="ARBA00022801"/>
    </source>
</evidence>
<dbReference type="HOGENOM" id="CLU_118482_1_1_6"/>
<dbReference type="InterPro" id="IPR051749">
    <property type="entry name" value="PINc/VapC_TA_RNase"/>
</dbReference>
<keyword evidence="1" id="KW-1277">Toxin-antitoxin system</keyword>
<dbReference type="GO" id="GO:0004540">
    <property type="term" value="F:RNA nuclease activity"/>
    <property type="evidence" value="ECO:0007669"/>
    <property type="project" value="TreeGrafter"/>
</dbReference>
<proteinExistence type="predicted"/>
<gene>
    <name evidence="7" type="ORF">Metal_3969</name>
</gene>
<dbReference type="GO" id="GO:0016787">
    <property type="term" value="F:hydrolase activity"/>
    <property type="evidence" value="ECO:0007669"/>
    <property type="project" value="UniProtKB-KW"/>
</dbReference>
<dbReference type="RefSeq" id="WP_005375058.1">
    <property type="nucleotide sequence ID" value="NZ_CM001475.1"/>
</dbReference>
<sequence>MKVLVDTCIWSHALRSKKPEFEAQVKSLEILISGQRVLMIGPIRQEVLSGYSDPNKFEILKTKLSYFENIAVLDEDYINAAKFYNECRQKGIQGSHIDLLICAVAVRLNVPIFTTDKDFGFYQRHLPIKLYPATTA</sequence>